<keyword evidence="8" id="KW-1185">Reference proteome</keyword>
<dbReference type="PIRSF" id="PIRSF005426">
    <property type="entry name" value="Frp"/>
    <property type="match status" value="1"/>
</dbReference>
<accession>A0A1W1XX11</accession>
<dbReference type="PANTHER" id="PTHR43425">
    <property type="entry name" value="OXYGEN-INSENSITIVE NADPH NITROREDUCTASE"/>
    <property type="match status" value="1"/>
</dbReference>
<evidence type="ECO:0000256" key="5">
    <source>
        <dbReference type="PIRNR" id="PIRNR005426"/>
    </source>
</evidence>
<dbReference type="InterPro" id="IPR029479">
    <property type="entry name" value="Nitroreductase"/>
</dbReference>
<sequence length="277" mass="29903">MGKPQDFSPLDLANGRYGRNELTEVPDFNSTLEVLLGHRSVRAFVPERLAEGTLELLIAAGQSAPSSSNLQVWSVLAVEDPLRRARLSQLAGNQVHVAQAPLVLVFLADLARVSTLAQQQGETISGPDYLDTYLMAVIDAALAAQNVVTAAESLGLGSVYIGALRNKPEEVAAELGLPPKVFPVFGLVIGQPDPLRPASVKPRLSQRAVLHREQYSVEQQDAAVADYDAVITAFQRSQGLPQQPWSQQVVSRLRGPEALNGRDRLLEAISNLGFTLN</sequence>
<organism evidence="7 8">
    <name type="scientific">Andreprevotia lacus DSM 23236</name>
    <dbReference type="NCBI Taxonomy" id="1121001"/>
    <lineage>
        <taxon>Bacteria</taxon>
        <taxon>Pseudomonadati</taxon>
        <taxon>Pseudomonadota</taxon>
        <taxon>Betaproteobacteria</taxon>
        <taxon>Neisseriales</taxon>
        <taxon>Chitinibacteraceae</taxon>
        <taxon>Andreprevotia</taxon>
    </lineage>
</organism>
<dbReference type="PANTHER" id="PTHR43425:SF2">
    <property type="entry name" value="OXYGEN-INSENSITIVE NADPH NITROREDUCTASE"/>
    <property type="match status" value="1"/>
</dbReference>
<evidence type="ECO:0000256" key="2">
    <source>
        <dbReference type="ARBA" id="ARBA00022630"/>
    </source>
</evidence>
<dbReference type="Pfam" id="PF00881">
    <property type="entry name" value="Nitroreductase"/>
    <property type="match status" value="1"/>
</dbReference>
<evidence type="ECO:0000256" key="3">
    <source>
        <dbReference type="ARBA" id="ARBA00022643"/>
    </source>
</evidence>
<keyword evidence="3 5" id="KW-0288">FMN</keyword>
<feature type="domain" description="Nitroreductase" evidence="6">
    <location>
        <begin position="37"/>
        <end position="190"/>
    </location>
</feature>
<dbReference type="AlphaFoldDB" id="A0A1W1XX11"/>
<evidence type="ECO:0000313" key="8">
    <source>
        <dbReference type="Proteomes" id="UP000192761"/>
    </source>
</evidence>
<evidence type="ECO:0000256" key="1">
    <source>
        <dbReference type="ARBA" id="ARBA00008366"/>
    </source>
</evidence>
<keyword evidence="2 5" id="KW-0285">Flavoprotein</keyword>
<evidence type="ECO:0000259" key="6">
    <source>
        <dbReference type="Pfam" id="PF00881"/>
    </source>
</evidence>
<protein>
    <submittedName>
        <fullName evidence="7">Nitroreductase</fullName>
    </submittedName>
</protein>
<keyword evidence="5" id="KW-0521">NADP</keyword>
<dbReference type="InterPro" id="IPR000415">
    <property type="entry name" value="Nitroreductase-like"/>
</dbReference>
<evidence type="ECO:0000256" key="4">
    <source>
        <dbReference type="ARBA" id="ARBA00023002"/>
    </source>
</evidence>
<dbReference type="InterPro" id="IPR016446">
    <property type="entry name" value="Flavin_OxRdtase_Frp"/>
</dbReference>
<dbReference type="GO" id="GO:0016491">
    <property type="term" value="F:oxidoreductase activity"/>
    <property type="evidence" value="ECO:0007669"/>
    <property type="project" value="UniProtKB-UniRule"/>
</dbReference>
<reference evidence="7 8" key="1">
    <citation type="submission" date="2017-04" db="EMBL/GenBank/DDBJ databases">
        <authorList>
            <person name="Afonso C.L."/>
            <person name="Miller P.J."/>
            <person name="Scott M.A."/>
            <person name="Spackman E."/>
            <person name="Goraichik I."/>
            <person name="Dimitrov K.M."/>
            <person name="Suarez D.L."/>
            <person name="Swayne D.E."/>
        </authorList>
    </citation>
    <scope>NUCLEOTIDE SEQUENCE [LARGE SCALE GENOMIC DNA]</scope>
    <source>
        <strain evidence="7 8">DSM 23236</strain>
    </source>
</reference>
<keyword evidence="4 5" id="KW-0560">Oxidoreductase</keyword>
<dbReference type="SUPFAM" id="SSF55469">
    <property type="entry name" value="FMN-dependent nitroreductase-like"/>
    <property type="match status" value="1"/>
</dbReference>
<dbReference type="OrthoDB" id="3181400at2"/>
<gene>
    <name evidence="7" type="ORF">SAMN02745857_03229</name>
</gene>
<dbReference type="RefSeq" id="WP_084092082.1">
    <property type="nucleotide sequence ID" value="NZ_FWXD01000022.1"/>
</dbReference>
<dbReference type="STRING" id="1121001.SAMN02745857_03229"/>
<dbReference type="Gene3D" id="3.40.109.10">
    <property type="entry name" value="NADH Oxidase"/>
    <property type="match status" value="1"/>
</dbReference>
<evidence type="ECO:0000313" key="7">
    <source>
        <dbReference type="EMBL" id="SMC28384.1"/>
    </source>
</evidence>
<dbReference type="CDD" id="cd02146">
    <property type="entry name" value="NfsA-like"/>
    <property type="match status" value="1"/>
</dbReference>
<dbReference type="Proteomes" id="UP000192761">
    <property type="component" value="Unassembled WGS sequence"/>
</dbReference>
<dbReference type="EMBL" id="FWXD01000022">
    <property type="protein sequence ID" value="SMC28384.1"/>
    <property type="molecule type" value="Genomic_DNA"/>
</dbReference>
<proteinExistence type="inferred from homology"/>
<comment type="similarity">
    <text evidence="1 5">Belongs to the flavin oxidoreductase frp family.</text>
</comment>
<name>A0A1W1XX11_9NEIS</name>